<dbReference type="PANTHER" id="PTHR12640:SF0">
    <property type="entry name" value="DOLICHYL-DIPHOSPHOOLIGOSACCHARIDE--PROTEIN GLYCOSYLTRANSFERASE SUBUNIT 2"/>
    <property type="match status" value="1"/>
</dbReference>
<reference evidence="10 11" key="1">
    <citation type="submission" date="2018-12" db="EMBL/GenBank/DDBJ databases">
        <authorList>
            <person name="Tiukova I."/>
            <person name="Dainat J."/>
        </authorList>
    </citation>
    <scope>NUCLEOTIDE SEQUENCE [LARGE SCALE GENOMIC DNA]</scope>
</reference>
<evidence type="ECO:0000313" key="11">
    <source>
        <dbReference type="Proteomes" id="UP000290900"/>
    </source>
</evidence>
<evidence type="ECO:0000313" key="10">
    <source>
        <dbReference type="EMBL" id="VEU21890.1"/>
    </source>
</evidence>
<evidence type="ECO:0000256" key="7">
    <source>
        <dbReference type="SAM" id="Phobius"/>
    </source>
</evidence>
<dbReference type="Proteomes" id="UP000290900">
    <property type="component" value="Unassembled WGS sequence"/>
</dbReference>
<dbReference type="Pfam" id="PF25147">
    <property type="entry name" value="Ribophorin_II_C"/>
    <property type="match status" value="1"/>
</dbReference>
<evidence type="ECO:0000256" key="3">
    <source>
        <dbReference type="ARBA" id="ARBA00022729"/>
    </source>
</evidence>
<dbReference type="GO" id="GO:0006487">
    <property type="term" value="P:protein N-linked glycosylation"/>
    <property type="evidence" value="ECO:0007669"/>
    <property type="project" value="TreeGrafter"/>
</dbReference>
<keyword evidence="3 8" id="KW-0732">Signal</keyword>
<keyword evidence="6 7" id="KW-0472">Membrane</keyword>
<dbReference type="EMBL" id="CAACVR010000013">
    <property type="protein sequence ID" value="VEU21890.1"/>
    <property type="molecule type" value="Genomic_DNA"/>
</dbReference>
<dbReference type="InterPro" id="IPR008814">
    <property type="entry name" value="Swp1"/>
</dbReference>
<name>A0A448YLV7_BRENA</name>
<dbReference type="OrthoDB" id="432292at2759"/>
<evidence type="ECO:0000256" key="4">
    <source>
        <dbReference type="ARBA" id="ARBA00022824"/>
    </source>
</evidence>
<accession>A0A448YLV7</accession>
<proteinExistence type="predicted"/>
<gene>
    <name evidence="10" type="ORF">BRENAR_LOCUS2622</name>
</gene>
<feature type="chain" id="PRO_5044231807" evidence="8">
    <location>
        <begin position="18"/>
        <end position="266"/>
    </location>
</feature>
<feature type="transmembrane region" description="Helical" evidence="7">
    <location>
        <begin position="179"/>
        <end position="197"/>
    </location>
</feature>
<evidence type="ECO:0000256" key="2">
    <source>
        <dbReference type="ARBA" id="ARBA00022692"/>
    </source>
</evidence>
<evidence type="ECO:0000259" key="9">
    <source>
        <dbReference type="Pfam" id="PF25147"/>
    </source>
</evidence>
<feature type="domain" description="Ribophorin II C-terminal" evidence="9">
    <location>
        <begin position="165"/>
        <end position="265"/>
    </location>
</feature>
<feature type="transmembrane region" description="Helical" evidence="7">
    <location>
        <begin position="209"/>
        <end position="230"/>
    </location>
</feature>
<dbReference type="GO" id="GO:0008250">
    <property type="term" value="C:oligosaccharyltransferase complex"/>
    <property type="evidence" value="ECO:0007669"/>
    <property type="project" value="InterPro"/>
</dbReference>
<keyword evidence="4" id="KW-0256">Endoplasmic reticulum</keyword>
<keyword evidence="2 7" id="KW-0812">Transmembrane</keyword>
<feature type="signal peptide" evidence="8">
    <location>
        <begin position="1"/>
        <end position="17"/>
    </location>
</feature>
<keyword evidence="11" id="KW-1185">Reference proteome</keyword>
<dbReference type="UniPathway" id="UPA00378"/>
<evidence type="ECO:0000256" key="5">
    <source>
        <dbReference type="ARBA" id="ARBA00022989"/>
    </source>
</evidence>
<dbReference type="PANTHER" id="PTHR12640">
    <property type="entry name" value="RIBOPHORIN II"/>
    <property type="match status" value="1"/>
</dbReference>
<evidence type="ECO:0000256" key="1">
    <source>
        <dbReference type="ARBA" id="ARBA00004477"/>
    </source>
</evidence>
<comment type="subcellular location">
    <subcellularLocation>
        <location evidence="1">Endoplasmic reticulum membrane</location>
        <topology evidence="1">Multi-pass membrane protein</topology>
    </subcellularLocation>
</comment>
<evidence type="ECO:0000256" key="8">
    <source>
        <dbReference type="SAM" id="SignalP"/>
    </source>
</evidence>
<dbReference type="InParanoid" id="A0A448YLV7"/>
<dbReference type="FunCoup" id="A0A448YLV7">
    <property type="interactions" value="169"/>
</dbReference>
<dbReference type="AlphaFoldDB" id="A0A448YLV7"/>
<sequence length="266" mass="29622">MKCLFLLISLLVGFCSALKVTDGDIKLDGKSYGLQGQPIPLDVVDRELNVSFKLVNDDGSSIELPGPRQVSVVLYSEALNAQSYFYPHHEEDAGVYNLDLSIRDISAYLRKQDSIVLKVLVGDSDASNNLIETIGELEPTRKLQEDINVELPERFGPKDEIHHVFGEDSKQAPGVVSRFFVMDVFVVFAALIFFWVYGKAINVENATKVTPVSYLFIGSLVGFEAIFYSYYMGTSIFTTLSRVVVLGLVGVYLGSKVLRSLWETRN</sequence>
<protein>
    <submittedName>
        <fullName evidence="10">DEKNAAC102864</fullName>
    </submittedName>
</protein>
<feature type="transmembrane region" description="Helical" evidence="7">
    <location>
        <begin position="236"/>
        <end position="255"/>
    </location>
</feature>
<dbReference type="STRING" id="13370.A0A448YLV7"/>
<keyword evidence="5 7" id="KW-1133">Transmembrane helix</keyword>
<evidence type="ECO:0000256" key="6">
    <source>
        <dbReference type="ARBA" id="ARBA00023136"/>
    </source>
</evidence>
<organism evidence="10 11">
    <name type="scientific">Brettanomyces naardenensis</name>
    <name type="common">Yeast</name>
    <dbReference type="NCBI Taxonomy" id="13370"/>
    <lineage>
        <taxon>Eukaryota</taxon>
        <taxon>Fungi</taxon>
        <taxon>Dikarya</taxon>
        <taxon>Ascomycota</taxon>
        <taxon>Saccharomycotina</taxon>
        <taxon>Pichiomycetes</taxon>
        <taxon>Pichiales</taxon>
        <taxon>Pichiaceae</taxon>
        <taxon>Brettanomyces</taxon>
    </lineage>
</organism>
<dbReference type="InterPro" id="IPR056790">
    <property type="entry name" value="Ribophorin_II_C"/>
</dbReference>